<protein>
    <submittedName>
        <fullName evidence="2">Acriflavin resistance protein</fullName>
    </submittedName>
</protein>
<dbReference type="PRINTS" id="PR00702">
    <property type="entry name" value="ACRIFLAVINRP"/>
</dbReference>
<dbReference type="SUPFAM" id="SSF82866">
    <property type="entry name" value="Multidrug efflux transporter AcrB transmembrane domain"/>
    <property type="match status" value="2"/>
</dbReference>
<dbReference type="Proteomes" id="UP000194141">
    <property type="component" value="Unassembled WGS sequence"/>
</dbReference>
<dbReference type="EMBL" id="MDSU01000018">
    <property type="protein sequence ID" value="OSS41369.1"/>
    <property type="molecule type" value="Genomic_DNA"/>
</dbReference>
<feature type="transmembrane region" description="Helical" evidence="1">
    <location>
        <begin position="544"/>
        <end position="565"/>
    </location>
</feature>
<comment type="caution">
    <text evidence="2">The sequence shown here is derived from an EMBL/GenBank/DDBJ whole genome shotgun (WGS) entry which is preliminary data.</text>
</comment>
<keyword evidence="1" id="KW-1133">Transmembrane helix</keyword>
<dbReference type="STRING" id="1562698.DESAMIL20_922"/>
<dbReference type="InterPro" id="IPR001036">
    <property type="entry name" value="Acrflvin-R"/>
</dbReference>
<feature type="transmembrane region" description="Helical" evidence="1">
    <location>
        <begin position="20"/>
        <end position="37"/>
    </location>
</feature>
<feature type="transmembrane region" description="Helical" evidence="1">
    <location>
        <begin position="487"/>
        <end position="508"/>
    </location>
</feature>
<dbReference type="GO" id="GO:0042910">
    <property type="term" value="F:xenobiotic transmembrane transporter activity"/>
    <property type="evidence" value="ECO:0007669"/>
    <property type="project" value="TreeGrafter"/>
</dbReference>
<dbReference type="Gene3D" id="3.30.2090.10">
    <property type="entry name" value="Multidrug efflux transporter AcrB TolC docking domain, DN and DC subdomains"/>
    <property type="match status" value="2"/>
</dbReference>
<feature type="transmembrane region" description="Helical" evidence="1">
    <location>
        <begin position="377"/>
        <end position="397"/>
    </location>
</feature>
<feature type="transmembrane region" description="Helical" evidence="1">
    <location>
        <begin position="1019"/>
        <end position="1038"/>
    </location>
</feature>
<dbReference type="AlphaFoldDB" id="A0A1X4XV04"/>
<feature type="transmembrane region" description="Helical" evidence="1">
    <location>
        <begin position="947"/>
        <end position="967"/>
    </location>
</feature>
<accession>A0A1X4XV04</accession>
<feature type="transmembrane region" description="Helical" evidence="1">
    <location>
        <begin position="351"/>
        <end position="370"/>
    </location>
</feature>
<feature type="transmembrane region" description="Helical" evidence="1">
    <location>
        <begin position="921"/>
        <end position="940"/>
    </location>
</feature>
<name>A0A1X4XV04_9BACT</name>
<organism evidence="2 3">
    <name type="scientific">Desulfurella amilsii</name>
    <dbReference type="NCBI Taxonomy" id="1562698"/>
    <lineage>
        <taxon>Bacteria</taxon>
        <taxon>Pseudomonadati</taxon>
        <taxon>Campylobacterota</taxon>
        <taxon>Desulfurellia</taxon>
        <taxon>Desulfurellales</taxon>
        <taxon>Desulfurellaceae</taxon>
        <taxon>Desulfurella</taxon>
    </lineage>
</organism>
<reference evidence="2 3" key="1">
    <citation type="journal article" date="2017" name="Front. Microbiol.">
        <title>Genome Sequence of Desulfurella amilsii Strain TR1 and Comparative Genomics of Desulfurellaceae Family.</title>
        <authorList>
            <person name="Florentino A.P."/>
            <person name="Stams A.J."/>
            <person name="Sanchez-Andrea I."/>
        </authorList>
    </citation>
    <scope>NUCLEOTIDE SEQUENCE [LARGE SCALE GENOMIC DNA]</scope>
    <source>
        <strain evidence="2 3">TR1</strain>
    </source>
</reference>
<dbReference type="PANTHER" id="PTHR32063:SF16">
    <property type="entry name" value="CATION EFFLUX SYSTEM (ACRB_ACRD_ACRF FAMILY)"/>
    <property type="match status" value="1"/>
</dbReference>
<dbReference type="Gene3D" id="3.30.70.1320">
    <property type="entry name" value="Multidrug efflux transporter AcrB pore domain like"/>
    <property type="match status" value="1"/>
</dbReference>
<dbReference type="SUPFAM" id="SSF82714">
    <property type="entry name" value="Multidrug efflux transporter AcrB TolC docking domain, DN and DC subdomains"/>
    <property type="match status" value="2"/>
</dbReference>
<keyword evidence="1" id="KW-0472">Membrane</keyword>
<keyword evidence="1" id="KW-0812">Transmembrane</keyword>
<dbReference type="Gene3D" id="3.30.70.1430">
    <property type="entry name" value="Multidrug efflux transporter AcrB pore domain"/>
    <property type="match status" value="2"/>
</dbReference>
<dbReference type="Gene3D" id="3.30.70.1440">
    <property type="entry name" value="Multidrug efflux transporter AcrB pore domain"/>
    <property type="match status" value="1"/>
</dbReference>
<dbReference type="Gene3D" id="1.20.1640.10">
    <property type="entry name" value="Multidrug efflux transporter AcrB transmembrane domain"/>
    <property type="match status" value="2"/>
</dbReference>
<dbReference type="OrthoDB" id="9807612at2"/>
<evidence type="ECO:0000313" key="3">
    <source>
        <dbReference type="Proteomes" id="UP000194141"/>
    </source>
</evidence>
<evidence type="ECO:0000313" key="2">
    <source>
        <dbReference type="EMBL" id="OSS41369.1"/>
    </source>
</evidence>
<feature type="transmembrane region" description="Helical" evidence="1">
    <location>
        <begin position="1044"/>
        <end position="1071"/>
    </location>
</feature>
<dbReference type="RefSeq" id="WP_086033629.1">
    <property type="nucleotide sequence ID" value="NZ_MDSU01000018.1"/>
</dbReference>
<dbReference type="GO" id="GO:0005886">
    <property type="term" value="C:plasma membrane"/>
    <property type="evidence" value="ECO:0007669"/>
    <property type="project" value="TreeGrafter"/>
</dbReference>
<evidence type="ECO:0000256" key="1">
    <source>
        <dbReference type="SAM" id="Phobius"/>
    </source>
</evidence>
<feature type="transmembrane region" description="Helical" evidence="1">
    <location>
        <begin position="403"/>
        <end position="423"/>
    </location>
</feature>
<gene>
    <name evidence="2" type="ORF">DESAMIL20_922</name>
</gene>
<keyword evidence="3" id="KW-1185">Reference proteome</keyword>
<feature type="transmembrane region" description="Helical" evidence="1">
    <location>
        <begin position="455"/>
        <end position="475"/>
    </location>
</feature>
<dbReference type="Pfam" id="PF00873">
    <property type="entry name" value="ACR_tran"/>
    <property type="match status" value="1"/>
</dbReference>
<sequence>MTDKLNIAGKLAKSFLESKITLLIMIAISIFGIMAISQTPRMYNPEIVVPSATIIIQRPGFNAQEMNNQVVKPLEAIVAATSGVEHTYGYAQDNIGMVTVQFYVGQDEEKSLVKLYNQIMRNMDRMPPGTLQPLVKSISINDVPIETITLSSKTIPQGKLRTVALRLTEQLRSVPNVGLTNIYGGFPKSVIVWINPQKLSSYGISLNKLINIIGASNVDVSAGDMIQNNKNTPIKVESKLTNTYDVGNVVIGAKDDKPIFLKDVADIVEGPAHTYTNSIFYDGVAAKKNINIPQSAVTIALAKRSGSNAVVVAHQINGRLQRFEKEAMPQHINVTITKNDGQKANNAVNTLIEHLGISVLVVVVILLFFLGYKEAGIVTITIPLIVFVVLGIGWLIGQSINRITLFALILSLGLLVDAAIVVIENIHRHISCCPVKNFKESLILATNEIGNPTNIATIAVILAFIPMAFVSGMMGPFMRPIPINVPVAMVTSLIVSYIVVPWASNIFLKKEASLSKATEHKNFLHKAYVKTITPLITSRTKRNVFLAIVLVALFISLILPVWQFIRPQGLNGPLSTFGVGVKMLPNDNTNTFLIEVDAKGGSAIAYTQKIAQRVCDKLAKNQYITNYQVFLGESSPPDFAALVRNDLFKKASNLAQIRVNLVSKEDRHKTSHEIAQAVYKQIEPLEKQYPGTRVKLFEEPPGPPVQAQVLAELYGPDYNVARQSAHFIKEDFKKIYGISNVDDSVGQNVLEYKIVLDKKKIALMGLNNNLIASEVSALLNGLDVTSLHSNTAYEPQNIIIRLKKSDRSSLLQIMDLQITLPNGQSVPLSSIASVEKTFANKPIFTKDQHNVVYIEGDLLKSSPIYAVLTLNKWLDNHTLQNGVKLTTANLGFQQSQAHDISHYQILWGGEMRLTLDVFRDLGGAFIVALLFIYLILVAYYKSFMMPFIIMIPIPLTLIGVFWGHWLLHQSFTATSMIGVIALAGIVVRNSLLLIDFMLDYMAKGNSLEDSLIEAGAVRFRPILLTALAIVFGSAIMVTDPVFGGLAISLIFGTFISTALTLIVIPLIYYIWQIRFVVKITKSKST</sequence>
<feature type="transmembrane region" description="Helical" evidence="1">
    <location>
        <begin position="973"/>
        <end position="998"/>
    </location>
</feature>
<dbReference type="InterPro" id="IPR027463">
    <property type="entry name" value="AcrB_DN_DC_subdom"/>
</dbReference>
<dbReference type="PANTHER" id="PTHR32063">
    <property type="match status" value="1"/>
</dbReference>
<proteinExistence type="predicted"/>
<dbReference type="SUPFAM" id="SSF82693">
    <property type="entry name" value="Multidrug efflux transporter AcrB pore domain, PN1, PN2, PC1 and PC2 subdomains"/>
    <property type="match status" value="3"/>
</dbReference>